<accession>A0A9W5V5Y7</accession>
<reference evidence="1 2" key="1">
    <citation type="submission" date="2012-12" db="EMBL/GenBank/DDBJ databases">
        <title>The Genome Sequence of Bacillus cereus VD196.</title>
        <authorList>
            <consortium name="The Broad Institute Genome Sequencing Platform"/>
            <consortium name="The Broad Institute Genome Sequencing Center for Infectious Disease"/>
            <person name="Feldgarden M."/>
            <person name="Van der Auwera G.A."/>
            <person name="Mahillon J."/>
            <person name="Duprez V."/>
            <person name="Timmery S."/>
            <person name="Mattelet C."/>
            <person name="Dierick K."/>
            <person name="Sun M."/>
            <person name="Yu Z."/>
            <person name="Zhu L."/>
            <person name="Hu X."/>
            <person name="Shank E.B."/>
            <person name="Swiecicka I."/>
            <person name="Hansen B.M."/>
            <person name="Andrup L."/>
            <person name="Walker B."/>
            <person name="Young S.K."/>
            <person name="Zeng Q."/>
            <person name="Gargeya S."/>
            <person name="Fitzgerald M."/>
            <person name="Haas B."/>
            <person name="Abouelleil A."/>
            <person name="Alvarado L."/>
            <person name="Arachchi H.M."/>
            <person name="Berlin A.M."/>
            <person name="Chapman S.B."/>
            <person name="Dewar J."/>
            <person name="Goldberg J."/>
            <person name="Griggs A."/>
            <person name="Gujja S."/>
            <person name="Hansen M."/>
            <person name="Howarth C."/>
            <person name="Imamovic A."/>
            <person name="Larimer J."/>
            <person name="McCowan C."/>
            <person name="Murphy C."/>
            <person name="Neiman D."/>
            <person name="Pearson M."/>
            <person name="Priest M."/>
            <person name="Roberts A."/>
            <person name="Saif S."/>
            <person name="Shea T."/>
            <person name="Sisk P."/>
            <person name="Sykes S."/>
            <person name="Wortman J."/>
            <person name="Nusbaum C."/>
            <person name="Birren B."/>
        </authorList>
    </citation>
    <scope>NUCLEOTIDE SEQUENCE [LARGE SCALE GENOMIC DNA]</scope>
    <source>
        <strain evidence="1 2">VD196</strain>
    </source>
</reference>
<name>A0A9W5V5Y7_BACCE</name>
<comment type="caution">
    <text evidence="1">The sequence shown here is derived from an EMBL/GenBank/DDBJ whole genome shotgun (WGS) entry which is preliminary data.</text>
</comment>
<organism evidence="1 2">
    <name type="scientific">Bacillus cereus VD196</name>
    <dbReference type="NCBI Taxonomy" id="1053243"/>
    <lineage>
        <taxon>Bacteria</taxon>
        <taxon>Bacillati</taxon>
        <taxon>Bacillota</taxon>
        <taxon>Bacilli</taxon>
        <taxon>Bacillales</taxon>
        <taxon>Bacillaceae</taxon>
        <taxon>Bacillus</taxon>
        <taxon>Bacillus cereus group</taxon>
    </lineage>
</organism>
<gene>
    <name evidence="1" type="ORF">IKE_05921</name>
</gene>
<dbReference type="Proteomes" id="UP000014023">
    <property type="component" value="Unassembled WGS sequence"/>
</dbReference>
<dbReference type="EMBL" id="AHFL01000065">
    <property type="protein sequence ID" value="EOO61314.1"/>
    <property type="molecule type" value="Genomic_DNA"/>
</dbReference>
<evidence type="ECO:0000313" key="1">
    <source>
        <dbReference type="EMBL" id="EOO61314.1"/>
    </source>
</evidence>
<sequence length="84" mass="9814">MVDLLLIVKKKFDTIILKLYQTNSINKETDYLLAKKSKQHLRSFSRTRMIKPNSSNRYFMSIITETKVQSVKKQFSVGNNLGFP</sequence>
<proteinExistence type="predicted"/>
<protein>
    <submittedName>
        <fullName evidence="1">Uncharacterized protein</fullName>
    </submittedName>
</protein>
<evidence type="ECO:0000313" key="2">
    <source>
        <dbReference type="Proteomes" id="UP000014023"/>
    </source>
</evidence>
<dbReference type="AlphaFoldDB" id="A0A9W5V5Y7"/>